<dbReference type="PANTHER" id="PTHR30404">
    <property type="entry name" value="N-ACETYLMURAMOYL-L-ALANINE AMIDASE"/>
    <property type="match status" value="1"/>
</dbReference>
<dbReference type="GO" id="GO:0009253">
    <property type="term" value="P:peptidoglycan catabolic process"/>
    <property type="evidence" value="ECO:0007669"/>
    <property type="project" value="InterPro"/>
</dbReference>
<comment type="caution">
    <text evidence="3">The sequence shown here is derived from an EMBL/GenBank/DDBJ whole genome shotgun (WGS) entry which is preliminary data.</text>
</comment>
<dbReference type="Proteomes" id="UP000177043">
    <property type="component" value="Unassembled WGS sequence"/>
</dbReference>
<dbReference type="PANTHER" id="PTHR30404:SF0">
    <property type="entry name" value="N-ACETYLMURAMOYL-L-ALANINE AMIDASE AMIC"/>
    <property type="match status" value="1"/>
</dbReference>
<dbReference type="GO" id="GO:0030288">
    <property type="term" value="C:outer membrane-bounded periplasmic space"/>
    <property type="evidence" value="ECO:0007669"/>
    <property type="project" value="TreeGrafter"/>
</dbReference>
<dbReference type="InterPro" id="IPR050695">
    <property type="entry name" value="N-acetylmuramoyl_amidase_3"/>
</dbReference>
<evidence type="ECO:0000313" key="4">
    <source>
        <dbReference type="Proteomes" id="UP000177043"/>
    </source>
</evidence>
<reference evidence="3 4" key="1">
    <citation type="journal article" date="2016" name="Nat. Commun.">
        <title>Thousands of microbial genomes shed light on interconnected biogeochemical processes in an aquifer system.</title>
        <authorList>
            <person name="Anantharaman K."/>
            <person name="Brown C.T."/>
            <person name="Hug L.A."/>
            <person name="Sharon I."/>
            <person name="Castelle C.J."/>
            <person name="Probst A.J."/>
            <person name="Thomas B.C."/>
            <person name="Singh A."/>
            <person name="Wilkins M.J."/>
            <person name="Karaoz U."/>
            <person name="Brodie E.L."/>
            <person name="Williams K.H."/>
            <person name="Hubbard S.S."/>
            <person name="Banfield J.F."/>
        </authorList>
    </citation>
    <scope>NUCLEOTIDE SEQUENCE [LARGE SCALE GENOMIC DNA]</scope>
</reference>
<keyword evidence="1" id="KW-0378">Hydrolase</keyword>
<protein>
    <recommendedName>
        <fullName evidence="2">MurNAc-LAA domain-containing protein</fullName>
    </recommendedName>
</protein>
<accession>A0A1G2QDT5</accession>
<dbReference type="STRING" id="1802438.A2571_02220"/>
<evidence type="ECO:0000256" key="1">
    <source>
        <dbReference type="ARBA" id="ARBA00022801"/>
    </source>
</evidence>
<organism evidence="3 4">
    <name type="scientific">Candidatus Vogelbacteria bacterium RIFOXYD1_FULL_44_32</name>
    <dbReference type="NCBI Taxonomy" id="1802438"/>
    <lineage>
        <taxon>Bacteria</taxon>
        <taxon>Candidatus Vogeliibacteriota</taxon>
    </lineage>
</organism>
<proteinExistence type="predicted"/>
<dbReference type="AlphaFoldDB" id="A0A1G2QDT5"/>
<evidence type="ECO:0000259" key="2">
    <source>
        <dbReference type="Pfam" id="PF01520"/>
    </source>
</evidence>
<name>A0A1G2QDT5_9BACT</name>
<sequence>MFGYFATAGKILATTVVVFLVALAWQPRELPDTAEIKLASTNTVPVVAEKVSSEYSVLVEPITILLVPGHDLYSSGAEFKGVKEETLTRQLAEKIDDLLTTDGRFQVIRVRDYNSGEYTEEFAVYFSGAETQIKRFRQTARETMKNLLGTGKIEKINNGIEHNYARDDVSFRLYGLNKWGNDHEVDLSLHLHFNDYPRKNLGSPGKYKGFAMYIPERQLANGATSRALAEDIYDRLQWVSATSTFPLEAETIIETQDLIATGSYNSQTQPAMLVEYGYIYEPRIYLDNKRMQTLDVLAEATYRGIVRYFFGR</sequence>
<gene>
    <name evidence="3" type="ORF">A2571_02220</name>
</gene>
<dbReference type="Pfam" id="PF01520">
    <property type="entry name" value="Amidase_3"/>
    <property type="match status" value="1"/>
</dbReference>
<dbReference type="GO" id="GO:0008745">
    <property type="term" value="F:N-acetylmuramoyl-L-alanine amidase activity"/>
    <property type="evidence" value="ECO:0007669"/>
    <property type="project" value="InterPro"/>
</dbReference>
<feature type="domain" description="MurNAc-LAA" evidence="2">
    <location>
        <begin position="64"/>
        <end position="305"/>
    </location>
</feature>
<dbReference type="EMBL" id="MHTJ01000003">
    <property type="protein sequence ID" value="OHA58563.1"/>
    <property type="molecule type" value="Genomic_DNA"/>
</dbReference>
<evidence type="ECO:0000313" key="3">
    <source>
        <dbReference type="EMBL" id="OHA58563.1"/>
    </source>
</evidence>
<dbReference type="InterPro" id="IPR002508">
    <property type="entry name" value="MurNAc-LAA_cat"/>
</dbReference>
<dbReference type="Gene3D" id="3.40.630.40">
    <property type="entry name" value="Zn-dependent exopeptidases"/>
    <property type="match status" value="1"/>
</dbReference>
<dbReference type="SUPFAM" id="SSF53187">
    <property type="entry name" value="Zn-dependent exopeptidases"/>
    <property type="match status" value="1"/>
</dbReference>